<organism evidence="2 3">
    <name type="scientific">Orchesella dallaii</name>
    <dbReference type="NCBI Taxonomy" id="48710"/>
    <lineage>
        <taxon>Eukaryota</taxon>
        <taxon>Metazoa</taxon>
        <taxon>Ecdysozoa</taxon>
        <taxon>Arthropoda</taxon>
        <taxon>Hexapoda</taxon>
        <taxon>Collembola</taxon>
        <taxon>Entomobryomorpha</taxon>
        <taxon>Entomobryoidea</taxon>
        <taxon>Orchesellidae</taxon>
        <taxon>Orchesellinae</taxon>
        <taxon>Orchesella</taxon>
    </lineage>
</organism>
<evidence type="ECO:0000313" key="2">
    <source>
        <dbReference type="EMBL" id="CAL8137042.1"/>
    </source>
</evidence>
<dbReference type="EMBL" id="CAXLJM020000113">
    <property type="protein sequence ID" value="CAL8137042.1"/>
    <property type="molecule type" value="Genomic_DNA"/>
</dbReference>
<accession>A0ABP1RW59</accession>
<comment type="caution">
    <text evidence="2">The sequence shown here is derived from an EMBL/GenBank/DDBJ whole genome shotgun (WGS) entry which is preliminary data.</text>
</comment>
<gene>
    <name evidence="2" type="ORF">ODALV1_LOCUS26739</name>
</gene>
<dbReference type="Proteomes" id="UP001642540">
    <property type="component" value="Unassembled WGS sequence"/>
</dbReference>
<sequence length="197" mass="21894">MLRLSLKLLLLGFLGGILFSEETSGQSDDDSYEVTVMGAMVQPGGSGGLGGRKFWPKNDRFIRGGMPHLVDIGWPFGGAHPTKPQHAPRYTAWGGGSTAGGNQENDPSGRFLDLFPSRKVTTKKVKISQTALTREGKWLTGVQQIGSQRFYNYSYVKDTMNSSNKREDFVTNTTVWRRKKRNIPLIKLPQGPFNENN</sequence>
<keyword evidence="1" id="KW-0732">Signal</keyword>
<evidence type="ECO:0000256" key="1">
    <source>
        <dbReference type="SAM" id="SignalP"/>
    </source>
</evidence>
<feature type="signal peptide" evidence="1">
    <location>
        <begin position="1"/>
        <end position="25"/>
    </location>
</feature>
<proteinExistence type="predicted"/>
<keyword evidence="3" id="KW-1185">Reference proteome</keyword>
<protein>
    <recommendedName>
        <fullName evidence="4">Secreted protein</fullName>
    </recommendedName>
</protein>
<reference evidence="2 3" key="1">
    <citation type="submission" date="2024-08" db="EMBL/GenBank/DDBJ databases">
        <authorList>
            <person name="Cucini C."/>
            <person name="Frati F."/>
        </authorList>
    </citation>
    <scope>NUCLEOTIDE SEQUENCE [LARGE SCALE GENOMIC DNA]</scope>
</reference>
<evidence type="ECO:0008006" key="4">
    <source>
        <dbReference type="Google" id="ProtNLM"/>
    </source>
</evidence>
<feature type="chain" id="PRO_5046299105" description="Secreted protein" evidence="1">
    <location>
        <begin position="26"/>
        <end position="197"/>
    </location>
</feature>
<name>A0ABP1RW59_9HEXA</name>
<evidence type="ECO:0000313" key="3">
    <source>
        <dbReference type="Proteomes" id="UP001642540"/>
    </source>
</evidence>